<dbReference type="EMBL" id="JAVTTO010000005">
    <property type="protein sequence ID" value="MDT7833403.1"/>
    <property type="molecule type" value="Genomic_DNA"/>
</dbReference>
<gene>
    <name evidence="1" type="ORF">RQM59_13515</name>
</gene>
<dbReference type="Gene3D" id="1.25.10.10">
    <property type="entry name" value="Leucine-rich Repeat Variant"/>
    <property type="match status" value="1"/>
</dbReference>
<sequence>MEYTEFKEVIVDYLSGNLTEEKHIEFEQFLSENSQHQEEFEASKVFWAGAEEEIPTPTSAMDVKFYTMLNAQEKRTQKESVFKSIETLLFGNFPKQLAYTLAILVAGFFIGNGLNIGNSSAKDSVEIAKKETEKVRSELVLTLLDQPSANKRLQAVNEVGKLNTVTETIIKALFSTLNNDDNVNVRLSAIEALKNYTDIPLVREGLVSSIIHQSSPLVQIELADLMVVLQEKKAVKPLKELIKEKDVNTNAKQKMEESIQSII</sequence>
<proteinExistence type="predicted"/>
<accession>A0ABU3LIH2</accession>
<evidence type="ECO:0000313" key="1">
    <source>
        <dbReference type="EMBL" id="MDT7833403.1"/>
    </source>
</evidence>
<protein>
    <submittedName>
        <fullName evidence="1">HEAT repeat domain-containing protein</fullName>
    </submittedName>
</protein>
<dbReference type="RefSeq" id="WP_349242654.1">
    <property type="nucleotide sequence ID" value="NZ_JAVTTO010000005.1"/>
</dbReference>
<comment type="caution">
    <text evidence="1">The sequence shown here is derived from an EMBL/GenBank/DDBJ whole genome shotgun (WGS) entry which is preliminary data.</text>
</comment>
<evidence type="ECO:0000313" key="2">
    <source>
        <dbReference type="Proteomes" id="UP001257277"/>
    </source>
</evidence>
<dbReference type="Proteomes" id="UP001257277">
    <property type="component" value="Unassembled WGS sequence"/>
</dbReference>
<dbReference type="SUPFAM" id="SSF48371">
    <property type="entry name" value="ARM repeat"/>
    <property type="match status" value="1"/>
</dbReference>
<name>A0ABU3LIH2_9FLAO</name>
<dbReference type="InterPro" id="IPR016024">
    <property type="entry name" value="ARM-type_fold"/>
</dbReference>
<organism evidence="1 2">
    <name type="scientific">Asprobacillus argus</name>
    <dbReference type="NCBI Taxonomy" id="3076534"/>
    <lineage>
        <taxon>Bacteria</taxon>
        <taxon>Pseudomonadati</taxon>
        <taxon>Bacteroidota</taxon>
        <taxon>Flavobacteriia</taxon>
        <taxon>Flavobacteriales</taxon>
        <taxon>Flavobacteriaceae</taxon>
        <taxon>Asprobacillus</taxon>
    </lineage>
</organism>
<keyword evidence="2" id="KW-1185">Reference proteome</keyword>
<dbReference type="InterPro" id="IPR011989">
    <property type="entry name" value="ARM-like"/>
</dbReference>
<reference evidence="1 2" key="1">
    <citation type="submission" date="2023-09" db="EMBL/GenBank/DDBJ databases">
        <title>Novel taxa isolated from Blanes Bay.</title>
        <authorList>
            <person name="Rey-Velasco X."/>
            <person name="Lucena T."/>
        </authorList>
    </citation>
    <scope>NUCLEOTIDE SEQUENCE [LARGE SCALE GENOMIC DNA]</scope>
    <source>
        <strain evidence="1 2">S356</strain>
    </source>
</reference>